<evidence type="ECO:0000313" key="4">
    <source>
        <dbReference type="Proteomes" id="UP001595604"/>
    </source>
</evidence>
<organism evidence="3 4">
    <name type="scientific">Novosphingobium bradum</name>
    <dbReference type="NCBI Taxonomy" id="1737444"/>
    <lineage>
        <taxon>Bacteria</taxon>
        <taxon>Pseudomonadati</taxon>
        <taxon>Pseudomonadota</taxon>
        <taxon>Alphaproteobacteria</taxon>
        <taxon>Sphingomonadales</taxon>
        <taxon>Sphingomonadaceae</taxon>
        <taxon>Novosphingobium</taxon>
    </lineage>
</organism>
<proteinExistence type="predicted"/>
<dbReference type="Proteomes" id="UP001595604">
    <property type="component" value="Unassembled WGS sequence"/>
</dbReference>
<sequence length="389" mass="41287">MLVDEERREALLAPIFESVGIDGREDEGAAGDLLREIRSQRKALVRLEQAAAMVDEDVDIPEGAWDWETIGENALDYLATHGKDLEAGAVLIEAAARGEGLGDLAAALEAVADMVEAWWDQGLFPVEDDDGVETRFQPLSGLSGGSQDKDGALILPLRRLTIAPSGLRLLDKVRGDGLMESSQSLSGDAKAARMEEAQQAYHRITEAVRRTPASQLATVAATAQRCEQAWQRMIGFIAERTSPRLPAASRLTDELRGLSAWLASLAPEQAGADGVAAAPTGDADEGAAPAGGPAGGNAGAAAGGGFVAGRITRREDALAAVSAAADYFQLHEPLSPLGSTLREVDRRARLSLHDLLAELIPDDSARNDFYWRSGIRPPAQPSNDIWGDQ</sequence>
<reference evidence="4" key="1">
    <citation type="journal article" date="2019" name="Int. J. Syst. Evol. Microbiol.">
        <title>The Global Catalogue of Microorganisms (GCM) 10K type strain sequencing project: providing services to taxonomists for standard genome sequencing and annotation.</title>
        <authorList>
            <consortium name="The Broad Institute Genomics Platform"/>
            <consortium name="The Broad Institute Genome Sequencing Center for Infectious Disease"/>
            <person name="Wu L."/>
            <person name="Ma J."/>
        </authorList>
    </citation>
    <scope>NUCLEOTIDE SEQUENCE [LARGE SCALE GENOMIC DNA]</scope>
    <source>
        <strain evidence="4">KCTC 42984</strain>
    </source>
</reference>
<name>A0ABV7IRH6_9SPHN</name>
<feature type="domain" description="ImpA N-terminal" evidence="2">
    <location>
        <begin position="29"/>
        <end position="143"/>
    </location>
</feature>
<feature type="region of interest" description="Disordered" evidence="1">
    <location>
        <begin position="273"/>
        <end position="294"/>
    </location>
</feature>
<dbReference type="PANTHER" id="PTHR37951">
    <property type="entry name" value="CYTOPLASMIC PROTEIN-RELATED"/>
    <property type="match status" value="1"/>
</dbReference>
<protein>
    <submittedName>
        <fullName evidence="3">ImpA family type VI secretion system protein</fullName>
    </submittedName>
</protein>
<feature type="compositionally biased region" description="Low complexity" evidence="1">
    <location>
        <begin position="276"/>
        <end position="291"/>
    </location>
</feature>
<dbReference type="PANTHER" id="PTHR37951:SF1">
    <property type="entry name" value="TYPE VI SECRETION SYSTEM COMPONENT TSSA1"/>
    <property type="match status" value="1"/>
</dbReference>
<keyword evidence="4" id="KW-1185">Reference proteome</keyword>
<dbReference type="Pfam" id="PF06812">
    <property type="entry name" value="ImpA_N"/>
    <property type="match status" value="1"/>
</dbReference>
<dbReference type="RefSeq" id="WP_379509921.1">
    <property type="nucleotide sequence ID" value="NZ_JBHRTQ010000007.1"/>
</dbReference>
<comment type="caution">
    <text evidence="3">The sequence shown here is derived from an EMBL/GenBank/DDBJ whole genome shotgun (WGS) entry which is preliminary data.</text>
</comment>
<accession>A0ABV7IRH6</accession>
<evidence type="ECO:0000256" key="1">
    <source>
        <dbReference type="SAM" id="MobiDB-lite"/>
    </source>
</evidence>
<gene>
    <name evidence="3" type="ORF">ACFOD9_09930</name>
</gene>
<dbReference type="InterPro" id="IPR010657">
    <property type="entry name" value="ImpA_N"/>
</dbReference>
<evidence type="ECO:0000313" key="3">
    <source>
        <dbReference type="EMBL" id="MFC3174572.1"/>
    </source>
</evidence>
<dbReference type="InterPro" id="IPR017740">
    <property type="entry name" value="TssA-like"/>
</dbReference>
<evidence type="ECO:0000259" key="2">
    <source>
        <dbReference type="Pfam" id="PF06812"/>
    </source>
</evidence>
<dbReference type="EMBL" id="JBHRTQ010000007">
    <property type="protein sequence ID" value="MFC3174572.1"/>
    <property type="molecule type" value="Genomic_DNA"/>
</dbReference>